<dbReference type="Proteomes" id="UP001165492">
    <property type="component" value="Unassembled WGS sequence"/>
</dbReference>
<reference evidence="1" key="1">
    <citation type="submission" date="2021-11" db="EMBL/GenBank/DDBJ databases">
        <title>Description of a new species Pelosinus isolated from the bottom sediments of Lake Baikal.</title>
        <authorList>
            <person name="Zakharyuk A."/>
        </authorList>
    </citation>
    <scope>NUCLEOTIDE SEQUENCE</scope>
    <source>
        <strain evidence="1">Bkl1</strain>
    </source>
</reference>
<dbReference type="RefSeq" id="WP_229536349.1">
    <property type="nucleotide sequence ID" value="NZ_JAJHJB010000031.1"/>
</dbReference>
<protein>
    <submittedName>
        <fullName evidence="1">YdhR family protein</fullName>
    </submittedName>
</protein>
<keyword evidence="2" id="KW-1185">Reference proteome</keyword>
<accession>A0ABS8HXV7</accession>
<evidence type="ECO:0000313" key="2">
    <source>
        <dbReference type="Proteomes" id="UP001165492"/>
    </source>
</evidence>
<evidence type="ECO:0000313" key="1">
    <source>
        <dbReference type="EMBL" id="MCC5467339.1"/>
    </source>
</evidence>
<dbReference type="Gene3D" id="3.30.70.100">
    <property type="match status" value="1"/>
</dbReference>
<organism evidence="1 2">
    <name type="scientific">Pelosinus baikalensis</name>
    <dbReference type="NCBI Taxonomy" id="2892015"/>
    <lineage>
        <taxon>Bacteria</taxon>
        <taxon>Bacillati</taxon>
        <taxon>Bacillota</taxon>
        <taxon>Negativicutes</taxon>
        <taxon>Selenomonadales</taxon>
        <taxon>Sporomusaceae</taxon>
        <taxon>Pelosinus</taxon>
    </lineage>
</organism>
<dbReference type="EMBL" id="JAJHJB010000031">
    <property type="protein sequence ID" value="MCC5467339.1"/>
    <property type="molecule type" value="Genomic_DNA"/>
</dbReference>
<comment type="caution">
    <text evidence="1">The sequence shown here is derived from an EMBL/GenBank/DDBJ whole genome shotgun (WGS) entry which is preliminary data.</text>
</comment>
<sequence>MVFNPFWSFIRTLGYLFTSTIRFPNNRKGDIFRSDDGVQFEIFRQVVIKPTKNQPKYPGALFRVRFRLAGMSPQKNIKFSILPIPFIIGLSGFRSKLWMVNKTSGEFQGVYEWDTKEHAELYARSFAMNFMRKRSVPGSVTYTILELN</sequence>
<dbReference type="InterPro" id="IPR011008">
    <property type="entry name" value="Dimeric_a/b-barrel"/>
</dbReference>
<gene>
    <name evidence="1" type="ORF">LMF89_18560</name>
</gene>
<proteinExistence type="predicted"/>
<dbReference type="SUPFAM" id="SSF54909">
    <property type="entry name" value="Dimeric alpha+beta barrel"/>
    <property type="match status" value="1"/>
</dbReference>
<name>A0ABS8HXV7_9FIRM</name>